<gene>
    <name evidence="2" type="ORF">SAMN05660493_02754</name>
</gene>
<proteinExistence type="predicted"/>
<organism evidence="2 3">
    <name type="scientific">Epilithonimonas bovis DSM 19482</name>
    <dbReference type="NCBI Taxonomy" id="1121284"/>
    <lineage>
        <taxon>Bacteria</taxon>
        <taxon>Pseudomonadati</taxon>
        <taxon>Bacteroidota</taxon>
        <taxon>Flavobacteriia</taxon>
        <taxon>Flavobacteriales</taxon>
        <taxon>Weeksellaceae</taxon>
        <taxon>Chryseobacterium group</taxon>
        <taxon>Epilithonimonas</taxon>
    </lineage>
</organism>
<protein>
    <submittedName>
        <fullName evidence="2">Uncharacterized protein</fullName>
    </submittedName>
</protein>
<dbReference type="EMBL" id="FTPU01000038">
    <property type="protein sequence ID" value="SIT98023.1"/>
    <property type="molecule type" value="Genomic_DNA"/>
</dbReference>
<feature type="region of interest" description="Disordered" evidence="1">
    <location>
        <begin position="28"/>
        <end position="56"/>
    </location>
</feature>
<reference evidence="3" key="1">
    <citation type="submission" date="2016-10" db="EMBL/GenBank/DDBJ databases">
        <authorList>
            <person name="Varghese N."/>
            <person name="Submissions S."/>
        </authorList>
    </citation>
    <scope>NUCLEOTIDE SEQUENCE [LARGE SCALE GENOMIC DNA]</scope>
    <source>
        <strain evidence="3">DSM 19482</strain>
    </source>
</reference>
<dbReference type="Proteomes" id="UP000187261">
    <property type="component" value="Unassembled WGS sequence"/>
</dbReference>
<keyword evidence="3" id="KW-1185">Reference proteome</keyword>
<evidence type="ECO:0000313" key="2">
    <source>
        <dbReference type="EMBL" id="SIT98023.1"/>
    </source>
</evidence>
<accession>A0A1U7Q0M2</accession>
<evidence type="ECO:0000256" key="1">
    <source>
        <dbReference type="SAM" id="MobiDB-lite"/>
    </source>
</evidence>
<sequence>MIASIIKLALLALAFIFGPEGLFAKKPPPQAMQATGKQDPVRPVKMAAKPPAQKTC</sequence>
<name>A0A1U7Q0M2_9FLAO</name>
<dbReference type="AlphaFoldDB" id="A0A1U7Q0M2"/>
<evidence type="ECO:0000313" key="3">
    <source>
        <dbReference type="Proteomes" id="UP000187261"/>
    </source>
</evidence>